<evidence type="ECO:0000313" key="2">
    <source>
        <dbReference type="Proteomes" id="UP001177003"/>
    </source>
</evidence>
<dbReference type="Proteomes" id="UP001177003">
    <property type="component" value="Chromosome 3"/>
</dbReference>
<dbReference type="EMBL" id="OX465079">
    <property type="protein sequence ID" value="CAI9275211.1"/>
    <property type="molecule type" value="Genomic_DNA"/>
</dbReference>
<organism evidence="1 2">
    <name type="scientific">Lactuca saligna</name>
    <name type="common">Willowleaf lettuce</name>
    <dbReference type="NCBI Taxonomy" id="75948"/>
    <lineage>
        <taxon>Eukaryota</taxon>
        <taxon>Viridiplantae</taxon>
        <taxon>Streptophyta</taxon>
        <taxon>Embryophyta</taxon>
        <taxon>Tracheophyta</taxon>
        <taxon>Spermatophyta</taxon>
        <taxon>Magnoliopsida</taxon>
        <taxon>eudicotyledons</taxon>
        <taxon>Gunneridae</taxon>
        <taxon>Pentapetalae</taxon>
        <taxon>asterids</taxon>
        <taxon>campanulids</taxon>
        <taxon>Asterales</taxon>
        <taxon>Asteraceae</taxon>
        <taxon>Cichorioideae</taxon>
        <taxon>Cichorieae</taxon>
        <taxon>Lactucinae</taxon>
        <taxon>Lactuca</taxon>
    </lineage>
</organism>
<name>A0AA35YJL4_LACSI</name>
<dbReference type="AlphaFoldDB" id="A0AA35YJL4"/>
<sequence length="114" mass="12852">MASNSVPSNSPPGLSFVLYKSPFTTITPAATNNHSPPFELYYDPHLGVSPVNFRDVLLHSQALEGITMYMFMMHSLSTISVDYFCRFMEFNHMFTLLSDSDCWSTKQGRNLATT</sequence>
<keyword evidence="2" id="KW-1185">Reference proteome</keyword>
<gene>
    <name evidence="1" type="ORF">LSALG_LOCUS15249</name>
</gene>
<evidence type="ECO:0000313" key="1">
    <source>
        <dbReference type="EMBL" id="CAI9275211.1"/>
    </source>
</evidence>
<accession>A0AA35YJL4</accession>
<proteinExistence type="predicted"/>
<protein>
    <submittedName>
        <fullName evidence="1">Uncharacterized protein</fullName>
    </submittedName>
</protein>
<reference evidence="1" key="1">
    <citation type="submission" date="2023-04" db="EMBL/GenBank/DDBJ databases">
        <authorList>
            <person name="Vijverberg K."/>
            <person name="Xiong W."/>
            <person name="Schranz E."/>
        </authorList>
    </citation>
    <scope>NUCLEOTIDE SEQUENCE</scope>
</reference>